<keyword evidence="8" id="KW-1185">Reference proteome</keyword>
<comment type="caution">
    <text evidence="7">The sequence shown here is derived from an EMBL/GenBank/DDBJ whole genome shotgun (WGS) entry which is preliminary data.</text>
</comment>
<evidence type="ECO:0000256" key="3">
    <source>
        <dbReference type="ARBA" id="ARBA00022722"/>
    </source>
</evidence>
<evidence type="ECO:0000313" key="7">
    <source>
        <dbReference type="EMBL" id="RMC16467.1"/>
    </source>
</evidence>
<organism evidence="7 8">
    <name type="scientific">Hirundo rustica rustica</name>
    <dbReference type="NCBI Taxonomy" id="333673"/>
    <lineage>
        <taxon>Eukaryota</taxon>
        <taxon>Metazoa</taxon>
        <taxon>Chordata</taxon>
        <taxon>Craniata</taxon>
        <taxon>Vertebrata</taxon>
        <taxon>Euteleostomi</taxon>
        <taxon>Archelosauria</taxon>
        <taxon>Archosauria</taxon>
        <taxon>Dinosauria</taxon>
        <taxon>Saurischia</taxon>
        <taxon>Theropoda</taxon>
        <taxon>Coelurosauria</taxon>
        <taxon>Aves</taxon>
        <taxon>Neognathae</taxon>
        <taxon>Neoaves</taxon>
        <taxon>Telluraves</taxon>
        <taxon>Australaves</taxon>
        <taxon>Passeriformes</taxon>
        <taxon>Sylvioidea</taxon>
        <taxon>Hirundinidae</taxon>
        <taxon>Hirundo</taxon>
    </lineage>
</organism>
<accession>A0A3M0LB35</accession>
<proteinExistence type="predicted"/>
<evidence type="ECO:0000256" key="5">
    <source>
        <dbReference type="ARBA" id="ARBA00022801"/>
    </source>
</evidence>
<dbReference type="OrthoDB" id="10068174at2759"/>
<evidence type="ECO:0000256" key="2">
    <source>
        <dbReference type="ARBA" id="ARBA00022695"/>
    </source>
</evidence>
<dbReference type="PANTHER" id="PTHR41694">
    <property type="entry name" value="ENDOGENOUS RETROVIRUS GROUP K MEMBER POL PROTEIN"/>
    <property type="match status" value="1"/>
</dbReference>
<dbReference type="EMBL" id="QRBI01000102">
    <property type="protein sequence ID" value="RMC16467.1"/>
    <property type="molecule type" value="Genomic_DNA"/>
</dbReference>
<evidence type="ECO:0000313" key="8">
    <source>
        <dbReference type="Proteomes" id="UP000269221"/>
    </source>
</evidence>
<evidence type="ECO:0000256" key="1">
    <source>
        <dbReference type="ARBA" id="ARBA00022679"/>
    </source>
</evidence>
<sequence length="257" mass="29763">MDWGFKEPRSSPWTLCYLWLRHIEGLHLKADGWKWVLVDSSEQGNWPRVKGRDLMAQWGVTIDIPDTSQDFWVATTEECPTRKLNWKTDSPVWVEEWPLSKQKLKALEELVEEQLAKGHIAEKTEKTSPCNSPIFIIQKLGKDKWRLLQDLRQINSWYVASLLSPVHVAVEKAIIHHYMDDVFVCAPTNDVLSHALDLTINALVVAGFELQEDKVQRMPPWRYLELEIGKRTIVLQKLEIKAKIKTLADVHQLCVGH</sequence>
<dbReference type="InterPro" id="IPR043502">
    <property type="entry name" value="DNA/RNA_pol_sf"/>
</dbReference>
<evidence type="ECO:0000256" key="6">
    <source>
        <dbReference type="ARBA" id="ARBA00022918"/>
    </source>
</evidence>
<dbReference type="GO" id="GO:0003964">
    <property type="term" value="F:RNA-directed DNA polymerase activity"/>
    <property type="evidence" value="ECO:0007669"/>
    <property type="project" value="UniProtKB-KW"/>
</dbReference>
<dbReference type="Gene3D" id="3.10.10.10">
    <property type="entry name" value="HIV Type 1 Reverse Transcriptase, subunit A, domain 1"/>
    <property type="match status" value="1"/>
</dbReference>
<keyword evidence="1" id="KW-0808">Transferase</keyword>
<dbReference type="Gene3D" id="3.30.70.270">
    <property type="match status" value="1"/>
</dbReference>
<keyword evidence="2" id="KW-0548">Nucleotidyltransferase</keyword>
<reference evidence="7 8" key="1">
    <citation type="submission" date="2018-07" db="EMBL/GenBank/DDBJ databases">
        <title>A high quality draft genome assembly of the barn swallow (H. rustica rustica).</title>
        <authorList>
            <person name="Formenti G."/>
            <person name="Chiara M."/>
            <person name="Poveda L."/>
            <person name="Francoijs K.-J."/>
            <person name="Bonisoli-Alquati A."/>
            <person name="Canova L."/>
            <person name="Gianfranceschi L."/>
            <person name="Horner D.S."/>
            <person name="Saino N."/>
        </authorList>
    </citation>
    <scope>NUCLEOTIDE SEQUENCE [LARGE SCALE GENOMIC DNA]</scope>
    <source>
        <strain evidence="7">Chelidonia</strain>
        <tissue evidence="7">Blood</tissue>
    </source>
</reference>
<protein>
    <recommendedName>
        <fullName evidence="9">Reverse transcriptase domain-containing protein</fullName>
    </recommendedName>
</protein>
<dbReference type="SUPFAM" id="SSF56672">
    <property type="entry name" value="DNA/RNA polymerases"/>
    <property type="match status" value="1"/>
</dbReference>
<name>A0A3M0LB35_HIRRU</name>
<keyword evidence="3" id="KW-0540">Nuclease</keyword>
<keyword evidence="5" id="KW-0378">Hydrolase</keyword>
<dbReference type="AlphaFoldDB" id="A0A3M0LB35"/>
<keyword evidence="6" id="KW-0695">RNA-directed DNA polymerase</keyword>
<dbReference type="Proteomes" id="UP000269221">
    <property type="component" value="Unassembled WGS sequence"/>
</dbReference>
<dbReference type="GO" id="GO:0016787">
    <property type="term" value="F:hydrolase activity"/>
    <property type="evidence" value="ECO:0007669"/>
    <property type="project" value="UniProtKB-KW"/>
</dbReference>
<dbReference type="GO" id="GO:0004519">
    <property type="term" value="F:endonuclease activity"/>
    <property type="evidence" value="ECO:0007669"/>
    <property type="project" value="UniProtKB-KW"/>
</dbReference>
<dbReference type="InterPro" id="IPR043128">
    <property type="entry name" value="Rev_trsase/Diguanyl_cyclase"/>
</dbReference>
<dbReference type="PANTHER" id="PTHR41694:SF5">
    <property type="entry name" value="RIBONUCLEASE H"/>
    <property type="match status" value="1"/>
</dbReference>
<evidence type="ECO:0000256" key="4">
    <source>
        <dbReference type="ARBA" id="ARBA00022759"/>
    </source>
</evidence>
<evidence type="ECO:0008006" key="9">
    <source>
        <dbReference type="Google" id="ProtNLM"/>
    </source>
</evidence>
<gene>
    <name evidence="7" type="ORF">DUI87_06402</name>
</gene>
<keyword evidence="4" id="KW-0255">Endonuclease</keyword>